<gene>
    <name evidence="1" type="ORF">LEP1GSC029_1170</name>
</gene>
<proteinExistence type="predicted"/>
<evidence type="ECO:0000313" key="1">
    <source>
        <dbReference type="EMBL" id="EMY02098.1"/>
    </source>
</evidence>
<dbReference type="Proteomes" id="UP000012329">
    <property type="component" value="Unassembled WGS sequence"/>
</dbReference>
<comment type="caution">
    <text evidence="1">The sequence shown here is derived from an EMBL/GenBank/DDBJ whole genome shotgun (WGS) entry which is preliminary data.</text>
</comment>
<accession>A0A829CZY3</accession>
<organism evidence="1 2">
    <name type="scientific">Leptospira interrogans str. 2002000626</name>
    <dbReference type="NCBI Taxonomy" id="996803"/>
    <lineage>
        <taxon>Bacteria</taxon>
        <taxon>Pseudomonadati</taxon>
        <taxon>Spirochaetota</taxon>
        <taxon>Spirochaetia</taxon>
        <taxon>Leptospirales</taxon>
        <taxon>Leptospiraceae</taxon>
        <taxon>Leptospira</taxon>
    </lineage>
</organism>
<dbReference type="AlphaFoldDB" id="A0A829CZY3"/>
<reference evidence="1 2" key="1">
    <citation type="submission" date="2013-02" db="EMBL/GenBank/DDBJ databases">
        <authorList>
            <person name="Harkins D.M."/>
            <person name="Durkin A.S."/>
            <person name="Brinkac L.M."/>
            <person name="Haft D.H."/>
            <person name="Selengut J.D."/>
            <person name="Sanka R."/>
            <person name="DePew J."/>
            <person name="Purushe J."/>
            <person name="Whelen A.C."/>
            <person name="Vinetz J.M."/>
            <person name="Sutton G.G."/>
            <person name="Nierman W.C."/>
            <person name="Fouts D.E."/>
        </authorList>
    </citation>
    <scope>NUCLEOTIDE SEQUENCE [LARGE SCALE GENOMIC DNA]</scope>
    <source>
        <strain evidence="1 2">2002000626</strain>
    </source>
</reference>
<name>A0A829CZY3_LEPIR</name>
<sequence>MFLKIPNTRSFIRSGVNVVLRPHSETTTFLLDRFFTGMFQFSSRLPEWNLLPPK</sequence>
<evidence type="ECO:0000313" key="2">
    <source>
        <dbReference type="Proteomes" id="UP000012329"/>
    </source>
</evidence>
<protein>
    <submittedName>
        <fullName evidence="1">Uncharacterized protein</fullName>
    </submittedName>
</protein>
<dbReference type="EMBL" id="AFJL02000261">
    <property type="protein sequence ID" value="EMY02098.1"/>
    <property type="molecule type" value="Genomic_DNA"/>
</dbReference>